<feature type="transmembrane region" description="Helical" evidence="1">
    <location>
        <begin position="136"/>
        <end position="154"/>
    </location>
</feature>
<gene>
    <name evidence="2" type="ORF">D3272_26675</name>
</gene>
<reference evidence="2 3" key="2">
    <citation type="submission" date="2019-02" db="EMBL/GenBank/DDBJ databases">
        <title>'Lichenibacterium ramalinii' gen. nov. sp. nov., 'Lichenibacterium minor' gen. nov. sp. nov.</title>
        <authorList>
            <person name="Pankratov T."/>
        </authorList>
    </citation>
    <scope>NUCLEOTIDE SEQUENCE [LARGE SCALE GENOMIC DNA]</scope>
    <source>
        <strain evidence="2 3">RmlP001</strain>
    </source>
</reference>
<evidence type="ECO:0000256" key="1">
    <source>
        <dbReference type="SAM" id="Phobius"/>
    </source>
</evidence>
<dbReference type="EMBL" id="QYBC01000047">
    <property type="protein sequence ID" value="RYB01342.1"/>
    <property type="molecule type" value="Genomic_DNA"/>
</dbReference>
<protein>
    <recommendedName>
        <fullName evidence="4">DoxX family membrane protein</fullName>
    </recommendedName>
</protein>
<keyword evidence="3" id="KW-1185">Reference proteome</keyword>
<organism evidence="2 3">
    <name type="scientific">Lichenibacterium ramalinae</name>
    <dbReference type="NCBI Taxonomy" id="2316527"/>
    <lineage>
        <taxon>Bacteria</taxon>
        <taxon>Pseudomonadati</taxon>
        <taxon>Pseudomonadota</taxon>
        <taxon>Alphaproteobacteria</taxon>
        <taxon>Hyphomicrobiales</taxon>
        <taxon>Lichenihabitantaceae</taxon>
        <taxon>Lichenibacterium</taxon>
    </lineage>
</organism>
<dbReference type="AlphaFoldDB" id="A0A4Q2R4U8"/>
<keyword evidence="1" id="KW-0812">Transmembrane</keyword>
<accession>A0A4Q2R4U8</accession>
<reference evidence="2 3" key="1">
    <citation type="submission" date="2018-09" db="EMBL/GenBank/DDBJ databases">
        <authorList>
            <person name="Grouzdev D.S."/>
            <person name="Krutkina M.S."/>
        </authorList>
    </citation>
    <scope>NUCLEOTIDE SEQUENCE [LARGE SCALE GENOMIC DNA]</scope>
    <source>
        <strain evidence="2 3">RmlP001</strain>
    </source>
</reference>
<evidence type="ECO:0008006" key="4">
    <source>
        <dbReference type="Google" id="ProtNLM"/>
    </source>
</evidence>
<evidence type="ECO:0000313" key="3">
    <source>
        <dbReference type="Proteomes" id="UP000289411"/>
    </source>
</evidence>
<keyword evidence="1" id="KW-1133">Transmembrane helix</keyword>
<feature type="transmembrane region" description="Helical" evidence="1">
    <location>
        <begin position="53"/>
        <end position="74"/>
    </location>
</feature>
<name>A0A4Q2R4U8_9HYPH</name>
<comment type="caution">
    <text evidence="2">The sequence shown here is derived from an EMBL/GenBank/DDBJ whole genome shotgun (WGS) entry which is preliminary data.</text>
</comment>
<feature type="transmembrane region" description="Helical" evidence="1">
    <location>
        <begin position="202"/>
        <end position="222"/>
    </location>
</feature>
<dbReference type="Proteomes" id="UP000289411">
    <property type="component" value="Unassembled WGS sequence"/>
</dbReference>
<feature type="transmembrane region" description="Helical" evidence="1">
    <location>
        <begin position="112"/>
        <end position="130"/>
    </location>
</feature>
<feature type="transmembrane region" description="Helical" evidence="1">
    <location>
        <begin position="284"/>
        <end position="307"/>
    </location>
</feature>
<evidence type="ECO:0000313" key="2">
    <source>
        <dbReference type="EMBL" id="RYB01342.1"/>
    </source>
</evidence>
<feature type="transmembrane region" description="Helical" evidence="1">
    <location>
        <begin position="6"/>
        <end position="32"/>
    </location>
</feature>
<proteinExistence type="predicted"/>
<keyword evidence="1" id="KW-0472">Membrane</keyword>
<sequence length="314" mass="34255">MAFLHVLSPIFLLCCVGFLLLVFTGLVADGWLARLRPRMLSTGGRLAWAEEAIVRFGIGAYCLLLWNNAAIVPWGHINEVVLTPELLGHDWVIDGLQGSVAVLVLWRWTCPLAALALMGLFGIGMARYGVFHMTDYVFFAGYAAYLALTPWSTLPLQRWRLPLLGASLGFSLMWTAIEKFLYPQWTSTIMATHPNIAAGFPIPDVVVIAGFVEFSLAFYLVVGRGLLRVGALALMVVFISAMPEFGHLDVVGHIPIIAILLAVILRGATPLQDALRLPAQGPRINAIAVCGLYLVTLFGMMAAYYGLQLTAGRI</sequence>
<feature type="transmembrane region" description="Helical" evidence="1">
    <location>
        <begin position="254"/>
        <end position="272"/>
    </location>
</feature>